<proteinExistence type="predicted"/>
<reference evidence="1" key="1">
    <citation type="submission" date="2015-10" db="EMBL/GenBank/DDBJ databases">
        <authorList>
            <person name="Gilbert D.G."/>
        </authorList>
    </citation>
    <scope>NUCLEOTIDE SEQUENCE</scope>
    <source>
        <strain evidence="1">Phyl III-seqv23</strain>
    </source>
</reference>
<name>A0A0S4WZ26_RALSL</name>
<accession>A0A0S4WZ26</accession>
<organism evidence="1">
    <name type="scientific">Ralstonia solanacearum</name>
    <name type="common">Pseudomonas solanacearum</name>
    <dbReference type="NCBI Taxonomy" id="305"/>
    <lineage>
        <taxon>Bacteria</taxon>
        <taxon>Pseudomonadati</taxon>
        <taxon>Pseudomonadota</taxon>
        <taxon>Betaproteobacteria</taxon>
        <taxon>Burkholderiales</taxon>
        <taxon>Burkholderiaceae</taxon>
        <taxon>Ralstonia</taxon>
        <taxon>Ralstonia solanacearum species complex</taxon>
    </lineage>
</organism>
<sequence length="62" mass="6536">MRQLIAIGSPNLPHEAGSVKSMGVKTSANNQHCGKGRYREVDKSSLAQLGGLNCVAEGKRKG</sequence>
<protein>
    <submittedName>
        <fullName evidence="1">Uncharacterized protein</fullName>
    </submittedName>
</protein>
<dbReference type="AlphaFoldDB" id="A0A0S4WZ26"/>
<evidence type="ECO:0000313" key="1">
    <source>
        <dbReference type="EMBL" id="CUV56880.1"/>
    </source>
</evidence>
<dbReference type="EMBL" id="LN899820">
    <property type="protein sequence ID" value="CUV56880.1"/>
    <property type="molecule type" value="Genomic_DNA"/>
</dbReference>
<gene>
    <name evidence="1" type="ORF">RUN215_v1_1000031</name>
</gene>